<name>A0A382MTB0_9ZZZZ</name>
<accession>A0A382MTB0</accession>
<sequence length="25" mass="2798">MDLQDGYAISVEDQIVGISVDQVFR</sequence>
<dbReference type="AlphaFoldDB" id="A0A382MTB0"/>
<dbReference type="EMBL" id="UINC01095685">
    <property type="protein sequence ID" value="SVC51966.1"/>
    <property type="molecule type" value="Genomic_DNA"/>
</dbReference>
<proteinExistence type="predicted"/>
<reference evidence="1" key="1">
    <citation type="submission" date="2018-05" db="EMBL/GenBank/DDBJ databases">
        <authorList>
            <person name="Lanie J.A."/>
            <person name="Ng W.-L."/>
            <person name="Kazmierczak K.M."/>
            <person name="Andrzejewski T.M."/>
            <person name="Davidsen T.M."/>
            <person name="Wayne K.J."/>
            <person name="Tettelin H."/>
            <person name="Glass J.I."/>
            <person name="Rusch D."/>
            <person name="Podicherti R."/>
            <person name="Tsui H.-C.T."/>
            <person name="Winkler M.E."/>
        </authorList>
    </citation>
    <scope>NUCLEOTIDE SEQUENCE</scope>
</reference>
<protein>
    <submittedName>
        <fullName evidence="1">Uncharacterized protein</fullName>
    </submittedName>
</protein>
<gene>
    <name evidence="1" type="ORF">METZ01_LOCUS304820</name>
</gene>
<evidence type="ECO:0000313" key="1">
    <source>
        <dbReference type="EMBL" id="SVC51966.1"/>
    </source>
</evidence>
<organism evidence="1">
    <name type="scientific">marine metagenome</name>
    <dbReference type="NCBI Taxonomy" id="408172"/>
    <lineage>
        <taxon>unclassified sequences</taxon>
        <taxon>metagenomes</taxon>
        <taxon>ecological metagenomes</taxon>
    </lineage>
</organism>